<name>A0A0K1RVZ7_9CHRO</name>
<accession>A0A0K1RVZ7</accession>
<protein>
    <submittedName>
        <fullName evidence="1">Uncharacterized protein</fullName>
    </submittedName>
</protein>
<gene>
    <name evidence="1" type="ORF">VL20_734</name>
</gene>
<evidence type="ECO:0000313" key="2">
    <source>
        <dbReference type="Proteomes" id="UP000068167"/>
    </source>
</evidence>
<keyword evidence="2" id="KW-1185">Reference proteome</keyword>
<reference evidence="1 2" key="1">
    <citation type="journal article" date="2016" name="Stand. Genomic Sci.">
        <title>Complete genome sequence and genomic characterization of Microcystis panniformis FACHB 1757 by third-generation sequencing.</title>
        <authorList>
            <person name="Zhang J.Y."/>
            <person name="Guan R."/>
            <person name="Zhang H.J."/>
            <person name="Li H."/>
            <person name="Xiao P."/>
            <person name="Yu G.L."/>
            <person name="Du L."/>
            <person name="Cao D.M."/>
            <person name="Zhu B.C."/>
            <person name="Li R.H."/>
            <person name="Lu Z.H."/>
        </authorList>
    </citation>
    <scope>NUCLEOTIDE SEQUENCE [LARGE SCALE GENOMIC DNA]</scope>
    <source>
        <strain evidence="1 2">FACHB-1757</strain>
    </source>
</reference>
<dbReference type="KEGG" id="mpk:VL20_734"/>
<dbReference type="EMBL" id="CP011339">
    <property type="protein sequence ID" value="AKV65943.1"/>
    <property type="molecule type" value="Genomic_DNA"/>
</dbReference>
<evidence type="ECO:0000313" key="1">
    <source>
        <dbReference type="EMBL" id="AKV65943.1"/>
    </source>
</evidence>
<organism evidence="1 2">
    <name type="scientific">Microcystis panniformis FACHB-1757</name>
    <dbReference type="NCBI Taxonomy" id="1638788"/>
    <lineage>
        <taxon>Bacteria</taxon>
        <taxon>Bacillati</taxon>
        <taxon>Cyanobacteriota</taxon>
        <taxon>Cyanophyceae</taxon>
        <taxon>Oscillatoriophycideae</taxon>
        <taxon>Chroococcales</taxon>
        <taxon>Microcystaceae</taxon>
        <taxon>Microcystis</taxon>
    </lineage>
</organism>
<dbReference type="Proteomes" id="UP000068167">
    <property type="component" value="Chromosome"/>
</dbReference>
<sequence length="45" mass="5187">MIINLHLSGILKKHFPTFSPIRGWDLRILREIFFNLGVDSLGFCA</sequence>
<dbReference type="AlphaFoldDB" id="A0A0K1RVZ7"/>
<proteinExistence type="predicted"/>